<dbReference type="SMART" id="SM00456">
    <property type="entry name" value="WW"/>
    <property type="match status" value="1"/>
</dbReference>
<dbReference type="Ensembl" id="ENSELUT00000088897.1">
    <property type="protein sequence ID" value="ENSELUP00000095840.1"/>
    <property type="gene ID" value="ENSELUG00000004820.3"/>
</dbReference>
<evidence type="ECO:0000313" key="5">
    <source>
        <dbReference type="Ensembl" id="ENSELUP00000095840.1"/>
    </source>
</evidence>
<dbReference type="Gene3D" id="2.30.29.30">
    <property type="entry name" value="Pleckstrin-homology domain (PH domain)/Phosphotyrosine-binding domain (PTB)"/>
    <property type="match status" value="2"/>
</dbReference>
<dbReference type="InterPro" id="IPR011993">
    <property type="entry name" value="PH-like_dom_sf"/>
</dbReference>
<organism evidence="5 6">
    <name type="scientific">Esox lucius</name>
    <name type="common">Northern pike</name>
    <dbReference type="NCBI Taxonomy" id="8010"/>
    <lineage>
        <taxon>Eukaryota</taxon>
        <taxon>Metazoa</taxon>
        <taxon>Chordata</taxon>
        <taxon>Craniata</taxon>
        <taxon>Vertebrata</taxon>
        <taxon>Euteleostomi</taxon>
        <taxon>Actinopterygii</taxon>
        <taxon>Neopterygii</taxon>
        <taxon>Teleostei</taxon>
        <taxon>Protacanthopterygii</taxon>
        <taxon>Esociformes</taxon>
        <taxon>Esocidae</taxon>
        <taxon>Esox</taxon>
    </lineage>
</organism>
<dbReference type="InterPro" id="IPR006020">
    <property type="entry name" value="PTB/PI_dom"/>
</dbReference>
<dbReference type="SUPFAM" id="SSF50729">
    <property type="entry name" value="PH domain-like"/>
    <property type="match status" value="2"/>
</dbReference>
<dbReference type="InterPro" id="IPR036020">
    <property type="entry name" value="WW_dom_sf"/>
</dbReference>
<feature type="compositionally biased region" description="Basic and acidic residues" evidence="2">
    <location>
        <begin position="76"/>
        <end position="90"/>
    </location>
</feature>
<dbReference type="GO" id="GO:0005737">
    <property type="term" value="C:cytoplasm"/>
    <property type="evidence" value="ECO:0007669"/>
    <property type="project" value="TreeGrafter"/>
</dbReference>
<dbReference type="SUPFAM" id="SSF51045">
    <property type="entry name" value="WW domain"/>
    <property type="match status" value="1"/>
</dbReference>
<dbReference type="FunFam" id="2.20.70.10:FF:000003">
    <property type="entry name" value="amyloid beta A4 precursor protein-binding family B member 2"/>
    <property type="match status" value="1"/>
</dbReference>
<dbReference type="Pfam" id="PF00397">
    <property type="entry name" value="WW"/>
    <property type="match status" value="1"/>
</dbReference>
<reference evidence="5 6" key="1">
    <citation type="submission" date="2020-02" db="EMBL/GenBank/DDBJ databases">
        <title>Esox lucius (northern pike) genome, fEsoLuc1, primary haplotype.</title>
        <authorList>
            <person name="Myers G."/>
            <person name="Karagic N."/>
            <person name="Meyer A."/>
            <person name="Pippel M."/>
            <person name="Reichard M."/>
            <person name="Winkler S."/>
            <person name="Tracey A."/>
            <person name="Sims Y."/>
            <person name="Howe K."/>
            <person name="Rhie A."/>
            <person name="Formenti G."/>
            <person name="Durbin R."/>
            <person name="Fedrigo O."/>
            <person name="Jarvis E.D."/>
        </authorList>
    </citation>
    <scope>NUCLEOTIDE SEQUENCE [LARGE SCALE GENOMIC DNA]</scope>
</reference>
<evidence type="ECO:0000259" key="3">
    <source>
        <dbReference type="PROSITE" id="PS01179"/>
    </source>
</evidence>
<dbReference type="GO" id="GO:0006355">
    <property type="term" value="P:regulation of DNA-templated transcription"/>
    <property type="evidence" value="ECO:0007669"/>
    <property type="project" value="TreeGrafter"/>
</dbReference>
<dbReference type="CDD" id="cd01272">
    <property type="entry name" value="PTB1_Fe65"/>
    <property type="match status" value="1"/>
</dbReference>
<dbReference type="AlphaFoldDB" id="A0AAY5L5N2"/>
<dbReference type="Gene3D" id="2.20.70.10">
    <property type="match status" value="1"/>
</dbReference>
<protein>
    <recommendedName>
        <fullName evidence="7">Amyloid beta (A4) precursor protein-binding, family B, member 3</fullName>
    </recommendedName>
</protein>
<reference evidence="5" key="2">
    <citation type="submission" date="2025-08" db="UniProtKB">
        <authorList>
            <consortium name="Ensembl"/>
        </authorList>
    </citation>
    <scope>IDENTIFICATION</scope>
</reference>
<dbReference type="CDD" id="cd01271">
    <property type="entry name" value="PTB2_Fe65"/>
    <property type="match status" value="1"/>
</dbReference>
<keyword evidence="1" id="KW-0677">Repeat</keyword>
<evidence type="ECO:0000313" key="6">
    <source>
        <dbReference type="Proteomes" id="UP000265140"/>
    </source>
</evidence>
<feature type="region of interest" description="Disordered" evidence="2">
    <location>
        <begin position="57"/>
        <end position="90"/>
    </location>
</feature>
<dbReference type="GeneTree" id="ENSGT00390000000002"/>
<evidence type="ECO:0000259" key="4">
    <source>
        <dbReference type="PROSITE" id="PS50020"/>
    </source>
</evidence>
<reference evidence="5" key="3">
    <citation type="submission" date="2025-09" db="UniProtKB">
        <authorList>
            <consortium name="Ensembl"/>
        </authorList>
    </citation>
    <scope>IDENTIFICATION</scope>
</reference>
<gene>
    <name evidence="5" type="primary">APBB3</name>
</gene>
<feature type="domain" description="PID" evidence="3">
    <location>
        <begin position="327"/>
        <end position="392"/>
    </location>
</feature>
<dbReference type="InterPro" id="IPR039576">
    <property type="entry name" value="APBB1/2/3"/>
</dbReference>
<dbReference type="PROSITE" id="PS50020">
    <property type="entry name" value="WW_DOMAIN_2"/>
    <property type="match status" value="1"/>
</dbReference>
<feature type="domain" description="PID" evidence="3">
    <location>
        <begin position="123"/>
        <end position="256"/>
    </location>
</feature>
<dbReference type="PROSITE" id="PS01159">
    <property type="entry name" value="WW_DOMAIN_1"/>
    <property type="match status" value="1"/>
</dbReference>
<dbReference type="SMART" id="SM00462">
    <property type="entry name" value="PTB"/>
    <property type="match status" value="2"/>
</dbReference>
<proteinExistence type="predicted"/>
<dbReference type="CDD" id="cd00201">
    <property type="entry name" value="WW"/>
    <property type="match status" value="1"/>
</dbReference>
<dbReference type="GO" id="GO:0005634">
    <property type="term" value="C:nucleus"/>
    <property type="evidence" value="ECO:0007669"/>
    <property type="project" value="TreeGrafter"/>
</dbReference>
<dbReference type="Pfam" id="PF00640">
    <property type="entry name" value="PID"/>
    <property type="match status" value="2"/>
</dbReference>
<evidence type="ECO:0000256" key="2">
    <source>
        <dbReference type="SAM" id="MobiDB-lite"/>
    </source>
</evidence>
<dbReference type="FunFam" id="2.30.29.30:FF:000143">
    <property type="entry name" value="amyloid beta A4 precursor protein-binding family B member 3 isoform X2"/>
    <property type="match status" value="1"/>
</dbReference>
<accession>A0AAY5L5N2</accession>
<dbReference type="InterPro" id="IPR001202">
    <property type="entry name" value="WW_dom"/>
</dbReference>
<keyword evidence="6" id="KW-1185">Reference proteome</keyword>
<evidence type="ECO:0000256" key="1">
    <source>
        <dbReference type="ARBA" id="ARBA00022737"/>
    </source>
</evidence>
<dbReference type="FunFam" id="2.30.29.30:FF:000034">
    <property type="entry name" value="amyloid beta A4 precursor protein-binding family B member 2"/>
    <property type="match status" value="1"/>
</dbReference>
<name>A0AAY5L5N2_ESOLU</name>
<dbReference type="Proteomes" id="UP000265140">
    <property type="component" value="Chromosome 7"/>
</dbReference>
<dbReference type="PANTHER" id="PTHR14058">
    <property type="entry name" value="AMYLOID BETA A4 PRECURSOR PROTEIN-BINDING FAMILY B"/>
    <property type="match status" value="1"/>
</dbReference>
<dbReference type="GO" id="GO:0001540">
    <property type="term" value="F:amyloid-beta binding"/>
    <property type="evidence" value="ECO:0007669"/>
    <property type="project" value="InterPro"/>
</dbReference>
<dbReference type="PROSITE" id="PS01179">
    <property type="entry name" value="PID"/>
    <property type="match status" value="2"/>
</dbReference>
<feature type="domain" description="WW" evidence="4">
    <location>
        <begin position="29"/>
        <end position="61"/>
    </location>
</feature>
<dbReference type="PANTHER" id="PTHR14058:SF10">
    <property type="entry name" value="AMYLOID-BETA A4 PRECURSOR PROTEIN-BINDING FAMILY B MEMBER 3"/>
    <property type="match status" value="1"/>
</dbReference>
<sequence length="454" mass="50635">MLGKDYMLAIIIVNYDDNIWDDPSLDLDSDLPSGWRTIRDTTGTYYWHVPTGTTQWQHPSYGNEEDQNAISGIPARDIKSLEAGSRRETRPRLTENPMASINDRVSWQDDYFCTSMDPDSKCFAVRSLGWVEIPEEELAPGKSSLAVNNCIQQLSSSKAEARDALGAWGEGQDMMMVLKKDTLSLMDPVDRSLVHCQPIINIRVWGVGCNNGRDFAFVASDKDTCMLKCHVFRCSAPAKTIATALHEMCSKILEEKTTGSPSMARSLTMESISPEDLPRQGMEVLNRAIESIMNTSDSDEWEPIVIHISDTVLSLWKGEDRDDPFWECQVRYLTFLGVGHDTHTFAVIVDGGTQRFECHVFWCEPDAGVLSEAVQAACMVQYQKCLVAQTPPPRSKMWRAGSKVKRANSMDGFTFTAPCHQGLSPPKTGSTTAKKGMLAFFETFRNKQSAVSTP</sequence>
<evidence type="ECO:0008006" key="7">
    <source>
        <dbReference type="Google" id="ProtNLM"/>
    </source>
</evidence>